<dbReference type="PANTHER" id="PTHR43694">
    <property type="entry name" value="RIBONUCLEASE J"/>
    <property type="match status" value="1"/>
</dbReference>
<keyword evidence="2" id="KW-0694">RNA-binding</keyword>
<dbReference type="InterPro" id="IPR042173">
    <property type="entry name" value="RNase_J_2"/>
</dbReference>
<dbReference type="InterPro" id="IPR036866">
    <property type="entry name" value="RibonucZ/Hydroxyglut_hydro"/>
</dbReference>
<keyword evidence="1" id="KW-0269">Exonuclease</keyword>
<dbReference type="EMBL" id="CP019454">
    <property type="protein sequence ID" value="AUW94798.1"/>
    <property type="molecule type" value="Genomic_DNA"/>
</dbReference>
<evidence type="ECO:0000313" key="4">
    <source>
        <dbReference type="EMBL" id="AUW94798.1"/>
    </source>
</evidence>
<protein>
    <recommendedName>
        <fullName evidence="3">Metallo-beta-lactamase domain-containing protein</fullName>
    </recommendedName>
</protein>
<dbReference type="SUPFAM" id="SSF56281">
    <property type="entry name" value="Metallo-hydrolase/oxidoreductase"/>
    <property type="match status" value="1"/>
</dbReference>
<evidence type="ECO:0000256" key="2">
    <source>
        <dbReference type="ARBA" id="ARBA00022884"/>
    </source>
</evidence>
<dbReference type="Pfam" id="PF12706">
    <property type="entry name" value="Lactamase_B_2"/>
    <property type="match status" value="1"/>
</dbReference>
<reference evidence="4 5" key="1">
    <citation type="journal article" date="2019" name="Sci. Rep.">
        <title>Sulfobacillus thermotolerans: new insights into resistance and metabolic capacities of acidophilic chemolithotrophs.</title>
        <authorList>
            <person name="Panyushkina A.E."/>
            <person name="Babenko V.V."/>
            <person name="Nikitina A.S."/>
            <person name="Selezneva O.V."/>
            <person name="Tsaplina I.A."/>
            <person name="Letarova M.A."/>
            <person name="Kostryukova E.S."/>
            <person name="Letarov A.V."/>
        </authorList>
    </citation>
    <scope>NUCLEOTIDE SEQUENCE [LARGE SCALE GENOMIC DNA]</scope>
    <source>
        <strain evidence="4 5">Kr1</strain>
    </source>
</reference>
<dbReference type="PANTHER" id="PTHR43694:SF1">
    <property type="entry name" value="RIBONUCLEASE J"/>
    <property type="match status" value="1"/>
</dbReference>
<dbReference type="CDD" id="cd07732">
    <property type="entry name" value="metallo-hydrolase-like_MBL-fold"/>
    <property type="match status" value="1"/>
</dbReference>
<sequence length="419" mass="46443">MATIRFFGGVGVIGSSKILIEQEGWRILLDFGLDFSPGLGLFRGAVRPRPGHELSDRLKTQMAPHIPHLYRPELLRSINNLPGGSDGHTAVFITHAHLDHIGLAGAIDPAIPIWASPETVQLMHALEISGEDSGGEWPVLRPMAAEQPIAFGPFQVTRYAVDHDIIGASGYAVETEDGVVAFSGDLRLHGRHPEQTWKFAHKVRGARALIMEGTTLSFGFQDATRTEEDVDQAFAKILAQTPGLVLATVYPRNIERVAAFIQVAREMGRTFLWPERMTQFFQAMGLAAESWDADHLDPIQKHPERYIIQLTAQDWPMMLDLPMGPSATFIHANGEPLGTFDPHWTLLQDWLAVVHTSFWAIGTGGHASPDDIRALLDVIQPDILFPLHSKDPDRMLPPVGTVRWLPEKDRLYDLSRGKG</sequence>
<dbReference type="InterPro" id="IPR001279">
    <property type="entry name" value="Metallo-B-lactamas"/>
</dbReference>
<proteinExistence type="predicted"/>
<gene>
    <name evidence="4" type="ORF">BXT84_13280</name>
</gene>
<keyword evidence="1" id="KW-0378">Hydrolase</keyword>
<accession>A0ABM6RTN0</accession>
<dbReference type="SMART" id="SM00849">
    <property type="entry name" value="Lactamase_B"/>
    <property type="match status" value="1"/>
</dbReference>
<keyword evidence="1" id="KW-0540">Nuclease</keyword>
<keyword evidence="5" id="KW-1185">Reference proteome</keyword>
<evidence type="ECO:0000313" key="5">
    <source>
        <dbReference type="Proteomes" id="UP000325292"/>
    </source>
</evidence>
<dbReference type="Gene3D" id="3.60.15.10">
    <property type="entry name" value="Ribonuclease Z/Hydroxyacylglutathione hydrolase-like"/>
    <property type="match status" value="1"/>
</dbReference>
<organism evidence="4 5">
    <name type="scientific">Sulfobacillus thermotolerans</name>
    <dbReference type="NCBI Taxonomy" id="338644"/>
    <lineage>
        <taxon>Bacteria</taxon>
        <taxon>Bacillati</taxon>
        <taxon>Bacillota</taxon>
        <taxon>Clostridia</taxon>
        <taxon>Eubacteriales</taxon>
        <taxon>Clostridiales Family XVII. Incertae Sedis</taxon>
        <taxon>Sulfobacillus</taxon>
    </lineage>
</organism>
<name>A0ABM6RTN0_9FIRM</name>
<evidence type="ECO:0000256" key="1">
    <source>
        <dbReference type="ARBA" id="ARBA00022839"/>
    </source>
</evidence>
<dbReference type="Proteomes" id="UP000325292">
    <property type="component" value="Chromosome"/>
</dbReference>
<evidence type="ECO:0000259" key="3">
    <source>
        <dbReference type="SMART" id="SM00849"/>
    </source>
</evidence>
<dbReference type="Gene3D" id="3.40.50.10710">
    <property type="entry name" value="Metallo-hydrolase/oxidoreductase"/>
    <property type="match status" value="1"/>
</dbReference>
<feature type="domain" description="Metallo-beta-lactamase" evidence="3">
    <location>
        <begin position="14"/>
        <end position="220"/>
    </location>
</feature>